<gene>
    <name evidence="1" type="ORF">FPK63_21400</name>
</gene>
<dbReference type="EMBL" id="VMAF01000508">
    <property type="protein sequence ID" value="MDR8433594.1"/>
    <property type="molecule type" value="Genomic_DNA"/>
</dbReference>
<reference evidence="1" key="1">
    <citation type="submission" date="2019-07" db="EMBL/GenBank/DDBJ databases">
        <title>Biological characteristics of mucoid Acinetobacter baumannii from a general hospital in China.</title>
        <authorList>
            <person name="Hua X."/>
            <person name="Yu Y."/>
        </authorList>
    </citation>
    <scope>NUCLEOTIDE SEQUENCE</scope>
    <source>
        <strain evidence="1">N8</strain>
    </source>
</reference>
<name>A0ABD5DTR3_ACIBA</name>
<comment type="caution">
    <text evidence="1">The sequence shown here is derived from an EMBL/GenBank/DDBJ whole genome shotgun (WGS) entry which is preliminary data.</text>
</comment>
<accession>A0ABD5DTR3</accession>
<dbReference type="AlphaFoldDB" id="A0ABD5DTR3"/>
<evidence type="ECO:0000313" key="1">
    <source>
        <dbReference type="EMBL" id="MDR8433594.1"/>
    </source>
</evidence>
<dbReference type="Pfam" id="PF21822">
    <property type="entry name" value="Phage_TAC_15"/>
    <property type="match status" value="1"/>
</dbReference>
<dbReference type="InterPro" id="IPR049156">
    <property type="entry name" value="Phage_chap_TAC_15-like"/>
</dbReference>
<proteinExistence type="predicted"/>
<protein>
    <submittedName>
        <fullName evidence="1">Uncharacterized protein</fullName>
    </submittedName>
</protein>
<organism evidence="1">
    <name type="scientific">Acinetobacter baumannii</name>
    <dbReference type="NCBI Taxonomy" id="470"/>
    <lineage>
        <taxon>Bacteria</taxon>
        <taxon>Pseudomonadati</taxon>
        <taxon>Pseudomonadota</taxon>
        <taxon>Gammaproteobacteria</taxon>
        <taxon>Moraxellales</taxon>
        <taxon>Moraxellaceae</taxon>
        <taxon>Acinetobacter</taxon>
        <taxon>Acinetobacter calcoaceticus/baumannii complex</taxon>
    </lineage>
</organism>
<feature type="non-terminal residue" evidence="1">
    <location>
        <position position="1"/>
    </location>
</feature>
<sequence length="69" mass="7627">PEEDVNYVMKKCLSVVTRDGAKVVVKDTLMFDDLSVEHILPLTIAVVRINLGNFIQGLLTTALSKKQPT</sequence>